<dbReference type="Gene3D" id="3.40.1350.10">
    <property type="match status" value="1"/>
</dbReference>
<dbReference type="Proteomes" id="UP000663491">
    <property type="component" value="Segment"/>
</dbReference>
<accession>A0A873WBQ8</accession>
<protein>
    <submittedName>
        <fullName evidence="1">Nuclease</fullName>
    </submittedName>
</protein>
<proteinExistence type="predicted"/>
<reference evidence="1" key="1">
    <citation type="submission" date="2020-07" db="EMBL/GenBank/DDBJ databases">
        <title>Complete genome sequence of Burkholderia cenocepacia myophage Mica.</title>
        <authorList>
            <person name="Garcia J.A."/>
            <person name="Yao G.W."/>
            <person name="Guadalupe Vizoso-Pinto M."/>
            <person name="Gonzalez C."/>
            <person name="Liu M.L."/>
            <person name="Gill J."/>
        </authorList>
    </citation>
    <scope>NUCLEOTIDE SEQUENCE</scope>
</reference>
<organism evidence="1 2">
    <name type="scientific">Burkholderia phage Mica</name>
    <dbReference type="NCBI Taxonomy" id="2767579"/>
    <lineage>
        <taxon>Viruses</taxon>
        <taxon>Duplodnaviria</taxon>
        <taxon>Heunggongvirae</taxon>
        <taxon>Uroviricota</taxon>
        <taxon>Caudoviricetes</taxon>
        <taxon>Micavirus</taxon>
        <taxon>Micavirus Mica</taxon>
    </lineage>
</organism>
<gene>
    <name evidence="1" type="ORF">CPT_Mica_048</name>
</gene>
<evidence type="ECO:0000313" key="1">
    <source>
        <dbReference type="EMBL" id="QPB08660.1"/>
    </source>
</evidence>
<keyword evidence="2" id="KW-1185">Reference proteome</keyword>
<sequence length="131" mass="14032">MSEHKIQNDIRNALAGECMLFRANVGRAWTGSDFIRLPNGDMLIKNPRPFDTGLPPGFGDLFGLATRIITAEMIGQKVGVYVAADVKTSTGRVTPKQAAYLRAVNDNGGCADVWRSPADALATVARAKGKV</sequence>
<name>A0A873WBQ8_9CAUD</name>
<dbReference type="GO" id="GO:0003676">
    <property type="term" value="F:nucleic acid binding"/>
    <property type="evidence" value="ECO:0007669"/>
    <property type="project" value="InterPro"/>
</dbReference>
<dbReference type="InterPro" id="IPR011856">
    <property type="entry name" value="tRNA_endonuc-like_dom_sf"/>
</dbReference>
<evidence type="ECO:0000313" key="2">
    <source>
        <dbReference type="Proteomes" id="UP000663491"/>
    </source>
</evidence>
<dbReference type="EMBL" id="MT701586">
    <property type="protein sequence ID" value="QPB08660.1"/>
    <property type="molecule type" value="Genomic_DNA"/>
</dbReference>